<evidence type="ECO:0000313" key="2">
    <source>
        <dbReference type="EMBL" id="EPS62599.1"/>
    </source>
</evidence>
<organism evidence="2 3">
    <name type="scientific">Genlisea aurea</name>
    <dbReference type="NCBI Taxonomy" id="192259"/>
    <lineage>
        <taxon>Eukaryota</taxon>
        <taxon>Viridiplantae</taxon>
        <taxon>Streptophyta</taxon>
        <taxon>Embryophyta</taxon>
        <taxon>Tracheophyta</taxon>
        <taxon>Spermatophyta</taxon>
        <taxon>Magnoliopsida</taxon>
        <taxon>eudicotyledons</taxon>
        <taxon>Gunneridae</taxon>
        <taxon>Pentapetalae</taxon>
        <taxon>asterids</taxon>
        <taxon>lamiids</taxon>
        <taxon>Lamiales</taxon>
        <taxon>Lentibulariaceae</taxon>
        <taxon>Genlisea</taxon>
    </lineage>
</organism>
<feature type="non-terminal residue" evidence="2">
    <location>
        <position position="1"/>
    </location>
</feature>
<evidence type="ECO:0000256" key="1">
    <source>
        <dbReference type="SAM" id="MobiDB-lite"/>
    </source>
</evidence>
<gene>
    <name evidence="2" type="ORF">M569_12190</name>
</gene>
<evidence type="ECO:0000313" key="3">
    <source>
        <dbReference type="Proteomes" id="UP000015453"/>
    </source>
</evidence>
<dbReference type="AlphaFoldDB" id="S8C729"/>
<keyword evidence="3" id="KW-1185">Reference proteome</keyword>
<dbReference type="InterPro" id="IPR044820">
    <property type="entry name" value="AGD14-like"/>
</dbReference>
<accession>S8C729</accession>
<feature type="non-terminal residue" evidence="2">
    <location>
        <position position="119"/>
    </location>
</feature>
<dbReference type="Proteomes" id="UP000015453">
    <property type="component" value="Unassembled WGS sequence"/>
</dbReference>
<feature type="compositionally biased region" description="Low complexity" evidence="1">
    <location>
        <begin position="68"/>
        <end position="78"/>
    </location>
</feature>
<protein>
    <recommendedName>
        <fullName evidence="4">Arf-GAP domain-containing protein</fullName>
    </recommendedName>
</protein>
<dbReference type="EMBL" id="AUSU01006032">
    <property type="protein sequence ID" value="EPS62599.1"/>
    <property type="molecule type" value="Genomic_DNA"/>
</dbReference>
<dbReference type="PANTHER" id="PTHR46085">
    <property type="entry name" value="ARFGAP/RECO-RELATED"/>
    <property type="match status" value="1"/>
</dbReference>
<dbReference type="OrthoDB" id="6036at2759"/>
<feature type="region of interest" description="Disordered" evidence="1">
    <location>
        <begin position="44"/>
        <end position="119"/>
    </location>
</feature>
<dbReference type="PANTHER" id="PTHR46085:SF4">
    <property type="entry name" value="ADP-RIBOSYLATION FACTOR GTPASE-ACTIVATING PROTEIN AGD14-RELATED"/>
    <property type="match status" value="1"/>
</dbReference>
<dbReference type="GO" id="GO:0005096">
    <property type="term" value="F:GTPase activator activity"/>
    <property type="evidence" value="ECO:0007669"/>
    <property type="project" value="InterPro"/>
</dbReference>
<sequence>QRARELFLRGWDMQRSRLPDNSNVDKVRQFIKNVYVDKIYAIEKTHDRPPRDLQTIRSPEDQTRRASSYHSYSQSPPYDFQYEERQYGKRASGLTRKPGSDRGHYGGNLASFLSPRNSS</sequence>
<evidence type="ECO:0008006" key="4">
    <source>
        <dbReference type="Google" id="ProtNLM"/>
    </source>
</evidence>
<comment type="caution">
    <text evidence="2">The sequence shown here is derived from an EMBL/GenBank/DDBJ whole genome shotgun (WGS) entry which is preliminary data.</text>
</comment>
<proteinExistence type="predicted"/>
<name>S8C729_9LAMI</name>
<reference evidence="2 3" key="1">
    <citation type="journal article" date="2013" name="BMC Genomics">
        <title>The miniature genome of a carnivorous plant Genlisea aurea contains a low number of genes and short non-coding sequences.</title>
        <authorList>
            <person name="Leushkin E.V."/>
            <person name="Sutormin R.A."/>
            <person name="Nabieva E.R."/>
            <person name="Penin A.A."/>
            <person name="Kondrashov A.S."/>
            <person name="Logacheva M.D."/>
        </authorList>
    </citation>
    <scope>NUCLEOTIDE SEQUENCE [LARGE SCALE GENOMIC DNA]</scope>
</reference>